<gene>
    <name evidence="4" type="ORF">IFM89_028425</name>
</gene>
<dbReference type="InterPro" id="IPR011990">
    <property type="entry name" value="TPR-like_helical_dom_sf"/>
</dbReference>
<dbReference type="NCBIfam" id="TIGR00756">
    <property type="entry name" value="PPR"/>
    <property type="match status" value="6"/>
</dbReference>
<feature type="repeat" description="PPR" evidence="3">
    <location>
        <begin position="235"/>
        <end position="269"/>
    </location>
</feature>
<keyword evidence="2" id="KW-0677">Repeat</keyword>
<keyword evidence="5" id="KW-1185">Reference proteome</keyword>
<dbReference type="EMBL" id="JADFTS010000002">
    <property type="protein sequence ID" value="KAF9621837.1"/>
    <property type="molecule type" value="Genomic_DNA"/>
</dbReference>
<dbReference type="Proteomes" id="UP000631114">
    <property type="component" value="Unassembled WGS sequence"/>
</dbReference>
<accession>A0A835ISF2</accession>
<dbReference type="FunFam" id="1.25.40.10:FF:000294">
    <property type="entry name" value="Pentatricopeptide repeat-containing protein At1g09900"/>
    <property type="match status" value="1"/>
</dbReference>
<dbReference type="PANTHER" id="PTHR47934">
    <property type="entry name" value="PENTATRICOPEPTIDE REPEAT-CONTAINING PROTEIN PET309, MITOCHONDRIAL"/>
    <property type="match status" value="1"/>
</dbReference>
<evidence type="ECO:0008006" key="6">
    <source>
        <dbReference type="Google" id="ProtNLM"/>
    </source>
</evidence>
<evidence type="ECO:0000313" key="4">
    <source>
        <dbReference type="EMBL" id="KAF9621837.1"/>
    </source>
</evidence>
<protein>
    <recommendedName>
        <fullName evidence="6">Pentatricopeptide repeat-containing protein</fullName>
    </recommendedName>
</protein>
<feature type="repeat" description="PPR" evidence="3">
    <location>
        <begin position="270"/>
        <end position="304"/>
    </location>
</feature>
<dbReference type="GO" id="GO:0007005">
    <property type="term" value="P:mitochondrion organization"/>
    <property type="evidence" value="ECO:0007669"/>
    <property type="project" value="TreeGrafter"/>
</dbReference>
<feature type="repeat" description="PPR" evidence="3">
    <location>
        <begin position="128"/>
        <end position="158"/>
    </location>
</feature>
<feature type="repeat" description="PPR" evidence="3">
    <location>
        <begin position="305"/>
        <end position="339"/>
    </location>
</feature>
<dbReference type="OrthoDB" id="185373at2759"/>
<sequence length="404" mass="44837">MTISPDSSQPTSSSETSTPKVQLVSKCISDRLLGKFSDLSEFGFDYEQSGLWSPPVQRSVFLSSPGHICNDSDMFAKLKSKNNRARRYKILCLLEQLQGLQAGHWQVVSGVDALFGKLKFVCMRISPNNVTFATLINGLCLNGKLDEAFKLKEDMVRKYGLEGNVCVYTSLIKGLCKVKEMDLVFKVKEEMVVEMNLGVDSAVYNTLISGLLGSGRKGEVNGVLEEMRRNGCVPDTVTYNVMITGFCNEKDFESAFGVLKEMVEKGCKPDVISYNVIVSGLCKEGKVKEAIDLFEDMPRNGCVPDVVTYRTLFDGLCDEAEFDEAEFILDEMLFKGHVPCVGSVNTFVDGLCREGRMKLLGSVLNSLAKRNVIDLDIWRTVIIYICTRAEKLSSCELVDALIIL</sequence>
<feature type="repeat" description="PPR" evidence="3">
    <location>
        <begin position="200"/>
        <end position="234"/>
    </location>
</feature>
<dbReference type="GO" id="GO:0005739">
    <property type="term" value="C:mitochondrion"/>
    <property type="evidence" value="ECO:0007669"/>
    <property type="project" value="TreeGrafter"/>
</dbReference>
<evidence type="ECO:0000256" key="2">
    <source>
        <dbReference type="ARBA" id="ARBA00022737"/>
    </source>
</evidence>
<proteinExistence type="inferred from homology"/>
<evidence type="ECO:0000256" key="3">
    <source>
        <dbReference type="PROSITE-ProRule" id="PRU00708"/>
    </source>
</evidence>
<dbReference type="GO" id="GO:0006396">
    <property type="term" value="P:RNA processing"/>
    <property type="evidence" value="ECO:0007669"/>
    <property type="project" value="TreeGrafter"/>
</dbReference>
<dbReference type="InterPro" id="IPR051114">
    <property type="entry name" value="Mito_RNA_Proc_CCM1"/>
</dbReference>
<comment type="caution">
    <text evidence="4">The sequence shown here is derived from an EMBL/GenBank/DDBJ whole genome shotgun (WGS) entry which is preliminary data.</text>
</comment>
<reference evidence="4 5" key="1">
    <citation type="submission" date="2020-10" db="EMBL/GenBank/DDBJ databases">
        <title>The Coptis chinensis genome and diversification of protoberbering-type alkaloids.</title>
        <authorList>
            <person name="Wang B."/>
            <person name="Shu S."/>
            <person name="Song C."/>
            <person name="Liu Y."/>
        </authorList>
    </citation>
    <scope>NUCLEOTIDE SEQUENCE [LARGE SCALE GENOMIC DNA]</scope>
    <source>
        <strain evidence="4">HL-2020</strain>
        <tissue evidence="4">Leaf</tissue>
    </source>
</reference>
<organism evidence="4 5">
    <name type="scientific">Coptis chinensis</name>
    <dbReference type="NCBI Taxonomy" id="261450"/>
    <lineage>
        <taxon>Eukaryota</taxon>
        <taxon>Viridiplantae</taxon>
        <taxon>Streptophyta</taxon>
        <taxon>Embryophyta</taxon>
        <taxon>Tracheophyta</taxon>
        <taxon>Spermatophyta</taxon>
        <taxon>Magnoliopsida</taxon>
        <taxon>Ranunculales</taxon>
        <taxon>Ranunculaceae</taxon>
        <taxon>Coptidoideae</taxon>
        <taxon>Coptis</taxon>
    </lineage>
</organism>
<comment type="similarity">
    <text evidence="1">Belongs to the PPR family. P subfamily.</text>
</comment>
<dbReference type="PANTHER" id="PTHR47934:SF6">
    <property type="entry name" value="MITOCHONDRIAL GROUP I INTRON SPLICING FACTOR CCM1-RELATED"/>
    <property type="match status" value="1"/>
</dbReference>
<name>A0A835ISF2_9MAGN</name>
<dbReference type="PROSITE" id="PS51375">
    <property type="entry name" value="PPR"/>
    <property type="match status" value="5"/>
</dbReference>
<dbReference type="Gene3D" id="1.25.40.10">
    <property type="entry name" value="Tetratricopeptide repeat domain"/>
    <property type="match status" value="3"/>
</dbReference>
<dbReference type="AlphaFoldDB" id="A0A835ISF2"/>
<dbReference type="GO" id="GO:0003729">
    <property type="term" value="F:mRNA binding"/>
    <property type="evidence" value="ECO:0007669"/>
    <property type="project" value="TreeGrafter"/>
</dbReference>
<evidence type="ECO:0000313" key="5">
    <source>
        <dbReference type="Proteomes" id="UP000631114"/>
    </source>
</evidence>
<evidence type="ECO:0000256" key="1">
    <source>
        <dbReference type="ARBA" id="ARBA00007626"/>
    </source>
</evidence>
<dbReference type="Pfam" id="PF13041">
    <property type="entry name" value="PPR_2"/>
    <property type="match status" value="3"/>
</dbReference>
<dbReference type="InterPro" id="IPR002885">
    <property type="entry name" value="PPR_rpt"/>
</dbReference>